<evidence type="ECO:0000313" key="3">
    <source>
        <dbReference type="Proteomes" id="UP000193144"/>
    </source>
</evidence>
<dbReference type="Proteomes" id="UP000193144">
    <property type="component" value="Unassembled WGS sequence"/>
</dbReference>
<evidence type="ECO:0000256" key="1">
    <source>
        <dbReference type="SAM" id="SignalP"/>
    </source>
</evidence>
<name>A0A1Y1ZKU8_9PLEO</name>
<reference evidence="2 3" key="1">
    <citation type="submission" date="2016-07" db="EMBL/GenBank/DDBJ databases">
        <title>Pervasive Adenine N6-methylation of Active Genes in Fungi.</title>
        <authorList>
            <consortium name="DOE Joint Genome Institute"/>
            <person name="Mondo S.J."/>
            <person name="Dannebaum R.O."/>
            <person name="Kuo R.C."/>
            <person name="Labutti K."/>
            <person name="Haridas S."/>
            <person name="Kuo A."/>
            <person name="Salamov A."/>
            <person name="Ahrendt S.R."/>
            <person name="Lipzen A."/>
            <person name="Sullivan W."/>
            <person name="Andreopoulos W.B."/>
            <person name="Clum A."/>
            <person name="Lindquist E."/>
            <person name="Daum C."/>
            <person name="Ramamoorthy G.K."/>
            <person name="Gryganskyi A."/>
            <person name="Culley D."/>
            <person name="Magnuson J.K."/>
            <person name="James T.Y."/>
            <person name="O'Malley M.A."/>
            <person name="Stajich J.E."/>
            <person name="Spatafora J.W."/>
            <person name="Visel A."/>
            <person name="Grigoriev I.V."/>
        </authorList>
    </citation>
    <scope>NUCLEOTIDE SEQUENCE [LARGE SCALE GENOMIC DNA]</scope>
    <source>
        <strain evidence="2 3">CBS 115471</strain>
    </source>
</reference>
<evidence type="ECO:0000313" key="2">
    <source>
        <dbReference type="EMBL" id="ORY10804.1"/>
    </source>
</evidence>
<comment type="caution">
    <text evidence="2">The sequence shown here is derived from an EMBL/GenBank/DDBJ whole genome shotgun (WGS) entry which is preliminary data.</text>
</comment>
<keyword evidence="3" id="KW-1185">Reference proteome</keyword>
<feature type="signal peptide" evidence="1">
    <location>
        <begin position="1"/>
        <end position="18"/>
    </location>
</feature>
<organism evidence="2 3">
    <name type="scientific">Clohesyomyces aquaticus</name>
    <dbReference type="NCBI Taxonomy" id="1231657"/>
    <lineage>
        <taxon>Eukaryota</taxon>
        <taxon>Fungi</taxon>
        <taxon>Dikarya</taxon>
        <taxon>Ascomycota</taxon>
        <taxon>Pezizomycotina</taxon>
        <taxon>Dothideomycetes</taxon>
        <taxon>Pleosporomycetidae</taxon>
        <taxon>Pleosporales</taxon>
        <taxon>Lindgomycetaceae</taxon>
        <taxon>Clohesyomyces</taxon>
    </lineage>
</organism>
<dbReference type="AlphaFoldDB" id="A0A1Y1ZKU8"/>
<dbReference type="EMBL" id="MCFA01000068">
    <property type="protein sequence ID" value="ORY10804.1"/>
    <property type="molecule type" value="Genomic_DNA"/>
</dbReference>
<accession>A0A1Y1ZKU8</accession>
<protein>
    <submittedName>
        <fullName evidence="2">Uncharacterized protein</fullName>
    </submittedName>
</protein>
<sequence length="190" mass="21440">MLHLLLTILPIFMATINSSPLPGPSRFNCDSLAPRFPSTLTPRTTITHGTCHAHIIERERCSPYELAPGLSAIESWVKVTQLHDGANQPLDLGKDQWEYWYGFYHAEMPTDFNPKAFLNVSVSQNQEPVYFEYNGLEGGKVTWSIDDKSEQDFGAGKTGGWCKVGDWTLGSILSCPSEQRFRDMDCWFNC</sequence>
<gene>
    <name evidence="2" type="ORF">BCR34DRAFT_614982</name>
</gene>
<keyword evidence="1" id="KW-0732">Signal</keyword>
<proteinExistence type="predicted"/>
<feature type="chain" id="PRO_5012734093" evidence="1">
    <location>
        <begin position="19"/>
        <end position="190"/>
    </location>
</feature>